<dbReference type="AlphaFoldDB" id="A0A0P0WHC0"/>
<reference evidence="2" key="1">
    <citation type="journal article" date="2005" name="Nature">
        <title>The map-based sequence of the rice genome.</title>
        <authorList>
            <consortium name="International rice genome sequencing project (IRGSP)"/>
            <person name="Matsumoto T."/>
            <person name="Wu J."/>
            <person name="Kanamori H."/>
            <person name="Katayose Y."/>
            <person name="Fujisawa M."/>
            <person name="Namiki N."/>
            <person name="Mizuno H."/>
            <person name="Yamamoto K."/>
            <person name="Antonio B.A."/>
            <person name="Baba T."/>
            <person name="Sakata K."/>
            <person name="Nagamura Y."/>
            <person name="Aoki H."/>
            <person name="Arikawa K."/>
            <person name="Arita K."/>
            <person name="Bito T."/>
            <person name="Chiden Y."/>
            <person name="Fujitsuka N."/>
            <person name="Fukunaka R."/>
            <person name="Hamada M."/>
            <person name="Harada C."/>
            <person name="Hayashi A."/>
            <person name="Hijishita S."/>
            <person name="Honda M."/>
            <person name="Hosokawa S."/>
            <person name="Ichikawa Y."/>
            <person name="Idonuma A."/>
            <person name="Iijima M."/>
            <person name="Ikeda M."/>
            <person name="Ikeno M."/>
            <person name="Ito K."/>
            <person name="Ito S."/>
            <person name="Ito T."/>
            <person name="Ito Y."/>
            <person name="Ito Y."/>
            <person name="Iwabuchi A."/>
            <person name="Kamiya K."/>
            <person name="Karasawa W."/>
            <person name="Kurita K."/>
            <person name="Katagiri S."/>
            <person name="Kikuta A."/>
            <person name="Kobayashi H."/>
            <person name="Kobayashi N."/>
            <person name="Machita K."/>
            <person name="Maehara T."/>
            <person name="Masukawa M."/>
            <person name="Mizubayashi T."/>
            <person name="Mukai Y."/>
            <person name="Nagasaki H."/>
            <person name="Nagata Y."/>
            <person name="Naito S."/>
            <person name="Nakashima M."/>
            <person name="Nakama Y."/>
            <person name="Nakamichi Y."/>
            <person name="Nakamura M."/>
            <person name="Meguro A."/>
            <person name="Negishi M."/>
            <person name="Ohta I."/>
            <person name="Ohta T."/>
            <person name="Okamoto M."/>
            <person name="Ono N."/>
            <person name="Saji S."/>
            <person name="Sakaguchi M."/>
            <person name="Sakai K."/>
            <person name="Shibata M."/>
            <person name="Shimokawa T."/>
            <person name="Song J."/>
            <person name="Takazaki Y."/>
            <person name="Terasawa K."/>
            <person name="Tsugane M."/>
            <person name="Tsuji K."/>
            <person name="Ueda S."/>
            <person name="Waki K."/>
            <person name="Yamagata H."/>
            <person name="Yamamoto M."/>
            <person name="Yamamoto S."/>
            <person name="Yamane H."/>
            <person name="Yoshiki S."/>
            <person name="Yoshihara R."/>
            <person name="Yukawa K."/>
            <person name="Zhong H."/>
            <person name="Yano M."/>
            <person name="Yuan Q."/>
            <person name="Ouyang S."/>
            <person name="Liu J."/>
            <person name="Jones K.M."/>
            <person name="Gansberger K."/>
            <person name="Moffat K."/>
            <person name="Hill J."/>
            <person name="Bera J."/>
            <person name="Fadrosh D."/>
            <person name="Jin S."/>
            <person name="Johri S."/>
            <person name="Kim M."/>
            <person name="Overton L."/>
            <person name="Reardon M."/>
            <person name="Tsitrin T."/>
            <person name="Vuong H."/>
            <person name="Weaver B."/>
            <person name="Ciecko A."/>
            <person name="Tallon L."/>
            <person name="Jackson J."/>
            <person name="Pai G."/>
            <person name="Aken S.V."/>
            <person name="Utterback T."/>
            <person name="Reidmuller S."/>
            <person name="Feldblyum T."/>
            <person name="Hsiao J."/>
            <person name="Zismann V."/>
            <person name="Iobst S."/>
            <person name="de Vazeille A.R."/>
            <person name="Buell C.R."/>
            <person name="Ying K."/>
            <person name="Li Y."/>
            <person name="Lu T."/>
            <person name="Huang Y."/>
            <person name="Zhao Q."/>
            <person name="Feng Q."/>
            <person name="Zhang L."/>
            <person name="Zhu J."/>
            <person name="Weng Q."/>
            <person name="Mu J."/>
            <person name="Lu Y."/>
            <person name="Fan D."/>
            <person name="Liu Y."/>
            <person name="Guan J."/>
            <person name="Zhang Y."/>
            <person name="Yu S."/>
            <person name="Liu X."/>
            <person name="Zhang Y."/>
            <person name="Hong G."/>
            <person name="Han B."/>
            <person name="Choisne N."/>
            <person name="Demange N."/>
            <person name="Orjeda G."/>
            <person name="Samain S."/>
            <person name="Cattolico L."/>
            <person name="Pelletier E."/>
            <person name="Couloux A."/>
            <person name="Segurens B."/>
            <person name="Wincker P."/>
            <person name="D'Hont A."/>
            <person name="Scarpelli C."/>
            <person name="Weissenbach J."/>
            <person name="Salanoubat M."/>
            <person name="Quetier F."/>
            <person name="Yu Y."/>
            <person name="Kim H.R."/>
            <person name="Rambo T."/>
            <person name="Currie J."/>
            <person name="Collura K."/>
            <person name="Luo M."/>
            <person name="Yang T."/>
            <person name="Ammiraju J.S.S."/>
            <person name="Engler F."/>
            <person name="Soderlund C."/>
            <person name="Wing R.A."/>
            <person name="Palmer L.E."/>
            <person name="de la Bastide M."/>
            <person name="Spiegel L."/>
            <person name="Nascimento L."/>
            <person name="Zutavern T."/>
            <person name="O'Shaughnessy A."/>
            <person name="Dike S."/>
            <person name="Dedhia N."/>
            <person name="Preston R."/>
            <person name="Balija V."/>
            <person name="McCombie W.R."/>
            <person name="Chow T."/>
            <person name="Chen H."/>
            <person name="Chung M."/>
            <person name="Chen C."/>
            <person name="Shaw J."/>
            <person name="Wu H."/>
            <person name="Hsiao K."/>
            <person name="Chao Y."/>
            <person name="Chu M."/>
            <person name="Cheng C."/>
            <person name="Hour A."/>
            <person name="Lee P."/>
            <person name="Lin S."/>
            <person name="Lin Y."/>
            <person name="Liou J."/>
            <person name="Liu S."/>
            <person name="Hsing Y."/>
            <person name="Raghuvanshi S."/>
            <person name="Mohanty A."/>
            <person name="Bharti A.K."/>
            <person name="Gaur A."/>
            <person name="Gupta V."/>
            <person name="Kumar D."/>
            <person name="Ravi V."/>
            <person name="Vij S."/>
            <person name="Kapur A."/>
            <person name="Khurana P."/>
            <person name="Khurana P."/>
            <person name="Khurana J.P."/>
            <person name="Tyagi A.K."/>
            <person name="Gaikwad K."/>
            <person name="Singh A."/>
            <person name="Dalal V."/>
            <person name="Srivastava S."/>
            <person name="Dixit A."/>
            <person name="Pal A.K."/>
            <person name="Ghazi I.A."/>
            <person name="Yadav M."/>
            <person name="Pandit A."/>
            <person name="Bhargava A."/>
            <person name="Sureshbabu K."/>
            <person name="Batra K."/>
            <person name="Sharma T.R."/>
            <person name="Mohapatra T."/>
            <person name="Singh N.K."/>
            <person name="Messing J."/>
            <person name="Nelson A.B."/>
            <person name="Fuks G."/>
            <person name="Kavchok S."/>
            <person name="Keizer G."/>
            <person name="Linton E."/>
            <person name="Llaca V."/>
            <person name="Song R."/>
            <person name="Tanyolac B."/>
            <person name="Young S."/>
            <person name="Ho-Il K."/>
            <person name="Hahn J.H."/>
            <person name="Sangsakoo G."/>
            <person name="Vanavichit A."/>
            <person name="de Mattos Luiz.A.T."/>
            <person name="Zimmer P.D."/>
            <person name="Malone G."/>
            <person name="Dellagostin O."/>
            <person name="de Oliveira A.C."/>
            <person name="Bevan M."/>
            <person name="Bancroft I."/>
            <person name="Minx P."/>
            <person name="Cordum H."/>
            <person name="Wilson R."/>
            <person name="Cheng Z."/>
            <person name="Jin W."/>
            <person name="Jiang J."/>
            <person name="Leong S.A."/>
            <person name="Iwama H."/>
            <person name="Gojobori T."/>
            <person name="Itoh T."/>
            <person name="Niimura Y."/>
            <person name="Fujii Y."/>
            <person name="Habara T."/>
            <person name="Sakai H."/>
            <person name="Sato Y."/>
            <person name="Wilson G."/>
            <person name="Kumar K."/>
            <person name="McCouch S."/>
            <person name="Juretic N."/>
            <person name="Hoen D."/>
            <person name="Wright S."/>
            <person name="Bruskiewich R."/>
            <person name="Bureau T."/>
            <person name="Miyao A."/>
            <person name="Hirochika H."/>
            <person name="Nishikawa T."/>
            <person name="Kadowaki K."/>
            <person name="Sugiura M."/>
            <person name="Burr B."/>
            <person name="Sasaki T."/>
        </authorList>
    </citation>
    <scope>NUCLEOTIDE SEQUENCE [LARGE SCALE GENOMIC DNA]</scope>
    <source>
        <strain evidence="2">cv. Nipponbare</strain>
    </source>
</reference>
<dbReference type="InParanoid" id="A0A0P0WHC0"/>
<keyword evidence="2" id="KW-1185">Reference proteome</keyword>
<sequence length="117" mass="14039">MDHRQPKPVGYQPNFHAFHYYSGRLKEQELPKPPLRQHYNQENSHLVLSQRNCVNQQKYYGHQYHSQKTGSLVQVVDKKNAFASYSSQNHQHCYSINQGHLYQRRHLPGTFQYIQYH</sequence>
<evidence type="ECO:0000313" key="2">
    <source>
        <dbReference type="Proteomes" id="UP000059680"/>
    </source>
</evidence>
<dbReference type="Proteomes" id="UP000059680">
    <property type="component" value="Chromosome 5"/>
</dbReference>
<dbReference type="PaxDb" id="39947-A0A0P0WHC0"/>
<proteinExistence type="predicted"/>
<reference evidence="1 2" key="3">
    <citation type="journal article" date="2013" name="Rice">
        <title>Improvement of the Oryza sativa Nipponbare reference genome using next generation sequence and optical map data.</title>
        <authorList>
            <person name="Kawahara Y."/>
            <person name="de la Bastide M."/>
            <person name="Hamilton J.P."/>
            <person name="Kanamori H."/>
            <person name="McCombie W.R."/>
            <person name="Ouyang S."/>
            <person name="Schwartz D.C."/>
            <person name="Tanaka T."/>
            <person name="Wu J."/>
            <person name="Zhou S."/>
            <person name="Childs K.L."/>
            <person name="Davidson R.M."/>
            <person name="Lin H."/>
            <person name="Quesada-Ocampo L."/>
            <person name="Vaillancourt B."/>
            <person name="Sakai H."/>
            <person name="Lee S.S."/>
            <person name="Kim J."/>
            <person name="Numa H."/>
            <person name="Itoh T."/>
            <person name="Buell C.R."/>
            <person name="Matsumoto T."/>
        </authorList>
    </citation>
    <scope>NUCLEOTIDE SEQUENCE [LARGE SCALE GENOMIC DNA]</scope>
    <source>
        <strain evidence="2">cv. Nipponbare</strain>
    </source>
</reference>
<dbReference type="Gramene" id="Os05t0125050-00">
    <property type="protein sequence ID" value="Os05t0125050-00"/>
    <property type="gene ID" value="Os05g0125050"/>
</dbReference>
<organism evidence="1 2">
    <name type="scientific">Oryza sativa subsp. japonica</name>
    <name type="common">Rice</name>
    <dbReference type="NCBI Taxonomy" id="39947"/>
    <lineage>
        <taxon>Eukaryota</taxon>
        <taxon>Viridiplantae</taxon>
        <taxon>Streptophyta</taxon>
        <taxon>Embryophyta</taxon>
        <taxon>Tracheophyta</taxon>
        <taxon>Spermatophyta</taxon>
        <taxon>Magnoliopsida</taxon>
        <taxon>Liliopsida</taxon>
        <taxon>Poales</taxon>
        <taxon>Poaceae</taxon>
        <taxon>BOP clade</taxon>
        <taxon>Oryzoideae</taxon>
        <taxon>Oryzeae</taxon>
        <taxon>Oryzinae</taxon>
        <taxon>Oryza</taxon>
        <taxon>Oryza sativa</taxon>
    </lineage>
</organism>
<accession>A0A0P0WHC0</accession>
<evidence type="ECO:0000313" key="1">
    <source>
        <dbReference type="EMBL" id="BAS92059.1"/>
    </source>
</evidence>
<name>A0A0P0WHC0_ORYSJ</name>
<reference evidence="1 2" key="2">
    <citation type="journal article" date="2013" name="Plant Cell Physiol.">
        <title>Rice Annotation Project Database (RAP-DB): an integrative and interactive database for rice genomics.</title>
        <authorList>
            <person name="Sakai H."/>
            <person name="Lee S.S."/>
            <person name="Tanaka T."/>
            <person name="Numa H."/>
            <person name="Kim J."/>
            <person name="Kawahara Y."/>
            <person name="Wakimoto H."/>
            <person name="Yang C.C."/>
            <person name="Iwamoto M."/>
            <person name="Abe T."/>
            <person name="Yamada Y."/>
            <person name="Muto A."/>
            <person name="Inokuchi H."/>
            <person name="Ikemura T."/>
            <person name="Matsumoto T."/>
            <person name="Sasaki T."/>
            <person name="Itoh T."/>
        </authorList>
    </citation>
    <scope>NUCLEOTIDE SEQUENCE [LARGE SCALE GENOMIC DNA]</scope>
    <source>
        <strain evidence="2">cv. Nipponbare</strain>
    </source>
</reference>
<protein>
    <submittedName>
        <fullName evidence="1">Os05g0125050 protein</fullName>
    </submittedName>
</protein>
<gene>
    <name evidence="1" type="ordered locus">Os05g0125050</name>
    <name evidence="1" type="ORF">OSNPB_050125050</name>
</gene>
<dbReference type="EMBL" id="AP014961">
    <property type="protein sequence ID" value="BAS92059.1"/>
    <property type="molecule type" value="Genomic_DNA"/>
</dbReference>